<dbReference type="AlphaFoldDB" id="A0AAE3VMD7"/>
<protein>
    <submittedName>
        <fullName evidence="2">Type IV secretory pathway TrbD component</fullName>
    </submittedName>
</protein>
<keyword evidence="3" id="KW-1185">Reference proteome</keyword>
<sequence length="67" mass="7077">MAVKKGKHTKVEGPFKSFVMVCGVVGLLLAFGAFANGTAGFGIVVLLVAIAVLFLGSKIPDRNRVEW</sequence>
<feature type="transmembrane region" description="Helical" evidence="1">
    <location>
        <begin position="15"/>
        <end position="34"/>
    </location>
</feature>
<evidence type="ECO:0000313" key="3">
    <source>
        <dbReference type="Proteomes" id="UP001229244"/>
    </source>
</evidence>
<keyword evidence="1" id="KW-0812">Transmembrane</keyword>
<organism evidence="2 3">
    <name type="scientific">Amorphus orientalis</name>
    <dbReference type="NCBI Taxonomy" id="649198"/>
    <lineage>
        <taxon>Bacteria</taxon>
        <taxon>Pseudomonadati</taxon>
        <taxon>Pseudomonadota</taxon>
        <taxon>Alphaproteobacteria</taxon>
        <taxon>Hyphomicrobiales</taxon>
        <taxon>Amorphaceae</taxon>
        <taxon>Amorphus</taxon>
    </lineage>
</organism>
<evidence type="ECO:0000313" key="2">
    <source>
        <dbReference type="EMBL" id="MDQ0314615.1"/>
    </source>
</evidence>
<keyword evidence="1" id="KW-0472">Membrane</keyword>
<feature type="transmembrane region" description="Helical" evidence="1">
    <location>
        <begin position="40"/>
        <end position="57"/>
    </location>
</feature>
<dbReference type="Proteomes" id="UP001229244">
    <property type="component" value="Unassembled WGS sequence"/>
</dbReference>
<gene>
    <name evidence="2" type="ORF">J2S73_001052</name>
</gene>
<dbReference type="EMBL" id="JAUSUL010000001">
    <property type="protein sequence ID" value="MDQ0314615.1"/>
    <property type="molecule type" value="Genomic_DNA"/>
</dbReference>
<keyword evidence="1" id="KW-1133">Transmembrane helix</keyword>
<evidence type="ECO:0000256" key="1">
    <source>
        <dbReference type="SAM" id="Phobius"/>
    </source>
</evidence>
<comment type="caution">
    <text evidence="2">The sequence shown here is derived from an EMBL/GenBank/DDBJ whole genome shotgun (WGS) entry which is preliminary data.</text>
</comment>
<name>A0AAE3VMD7_9HYPH</name>
<dbReference type="RefSeq" id="WP_306884402.1">
    <property type="nucleotide sequence ID" value="NZ_JAUSUL010000001.1"/>
</dbReference>
<accession>A0AAE3VMD7</accession>
<reference evidence="2" key="1">
    <citation type="submission" date="2023-07" db="EMBL/GenBank/DDBJ databases">
        <title>Genomic Encyclopedia of Type Strains, Phase IV (KMG-IV): sequencing the most valuable type-strain genomes for metagenomic binning, comparative biology and taxonomic classification.</title>
        <authorList>
            <person name="Goeker M."/>
        </authorList>
    </citation>
    <scope>NUCLEOTIDE SEQUENCE</scope>
    <source>
        <strain evidence="2">DSM 21202</strain>
    </source>
</reference>
<proteinExistence type="predicted"/>